<sequence>MASKDERYVKVLEFDNEFEAGLIKSELDKEEIPYEIISNYDYGFDGIYQFQHGWGSLKAPEKYADRIREIYKDLKADD</sequence>
<dbReference type="Proteomes" id="UP000621436">
    <property type="component" value="Unassembled WGS sequence"/>
</dbReference>
<keyword evidence="2" id="KW-1185">Reference proteome</keyword>
<organism evidence="1 2">
    <name type="scientific">Halonatronomonas betaini</name>
    <dbReference type="NCBI Taxonomy" id="2778430"/>
    <lineage>
        <taxon>Bacteria</taxon>
        <taxon>Bacillati</taxon>
        <taxon>Bacillota</taxon>
        <taxon>Clostridia</taxon>
        <taxon>Halanaerobiales</taxon>
        <taxon>Halarsenatibacteraceae</taxon>
        <taxon>Halonatronomonas</taxon>
    </lineage>
</organism>
<evidence type="ECO:0000313" key="2">
    <source>
        <dbReference type="Proteomes" id="UP000621436"/>
    </source>
</evidence>
<gene>
    <name evidence="1" type="ORF">I0Q91_11050</name>
</gene>
<accession>A0A931FB58</accession>
<dbReference type="EMBL" id="JADPIE010000006">
    <property type="protein sequence ID" value="MBF8437622.1"/>
    <property type="molecule type" value="Genomic_DNA"/>
</dbReference>
<reference evidence="1" key="1">
    <citation type="submission" date="2020-11" db="EMBL/GenBank/DDBJ databases">
        <title>Halonatronomonas betainensis gen. nov., sp. nov. a novel haloalkaliphilic representative of the family Halanaerobiacae capable of betaine degradation.</title>
        <authorList>
            <person name="Boltyanskaya Y."/>
            <person name="Kevbrin V."/>
            <person name="Detkova E."/>
            <person name="Grouzdev D.S."/>
            <person name="Koziaeva V."/>
            <person name="Zhilina T."/>
        </authorList>
    </citation>
    <scope>NUCLEOTIDE SEQUENCE</scope>
    <source>
        <strain evidence="1">Z-7014</strain>
    </source>
</reference>
<dbReference type="AlphaFoldDB" id="A0A931FB58"/>
<dbReference type="RefSeq" id="WP_270454618.1">
    <property type="nucleotide sequence ID" value="NZ_JADPIE010000006.1"/>
</dbReference>
<proteinExistence type="predicted"/>
<comment type="caution">
    <text evidence="1">The sequence shown here is derived from an EMBL/GenBank/DDBJ whole genome shotgun (WGS) entry which is preliminary data.</text>
</comment>
<name>A0A931FB58_9FIRM</name>
<evidence type="ECO:0008006" key="3">
    <source>
        <dbReference type="Google" id="ProtNLM"/>
    </source>
</evidence>
<protein>
    <recommendedName>
        <fullName evidence="3">DUF2007 domain-containing protein</fullName>
    </recommendedName>
</protein>
<evidence type="ECO:0000313" key="1">
    <source>
        <dbReference type="EMBL" id="MBF8437622.1"/>
    </source>
</evidence>